<evidence type="ECO:0000256" key="4">
    <source>
        <dbReference type="SAM" id="Phobius"/>
    </source>
</evidence>
<dbReference type="InterPro" id="IPR001054">
    <property type="entry name" value="A/G_cyclase"/>
</dbReference>
<dbReference type="PROSITE" id="PS50293">
    <property type="entry name" value="TPR_REGION"/>
    <property type="match status" value="1"/>
</dbReference>
<evidence type="ECO:0000313" key="6">
    <source>
        <dbReference type="EMBL" id="MBC8176252.1"/>
    </source>
</evidence>
<feature type="transmembrane region" description="Helical" evidence="4">
    <location>
        <begin position="197"/>
        <end position="215"/>
    </location>
</feature>
<dbReference type="Gene3D" id="3.30.70.1230">
    <property type="entry name" value="Nucleotide cyclase"/>
    <property type="match status" value="1"/>
</dbReference>
<dbReference type="GO" id="GO:0035556">
    <property type="term" value="P:intracellular signal transduction"/>
    <property type="evidence" value="ECO:0007669"/>
    <property type="project" value="InterPro"/>
</dbReference>
<accession>A0A8J6MVQ8</accession>
<feature type="domain" description="Guanylate cyclase" evidence="5">
    <location>
        <begin position="12"/>
        <end position="126"/>
    </location>
</feature>
<dbReference type="EMBL" id="JACNJD010000118">
    <property type="protein sequence ID" value="MBC8176252.1"/>
    <property type="molecule type" value="Genomic_DNA"/>
</dbReference>
<dbReference type="PROSITE" id="PS50005">
    <property type="entry name" value="TPR"/>
    <property type="match status" value="5"/>
</dbReference>
<keyword evidence="4" id="KW-0812">Transmembrane</keyword>
<dbReference type="SUPFAM" id="SSF48452">
    <property type="entry name" value="TPR-like"/>
    <property type="match status" value="2"/>
</dbReference>
<dbReference type="GO" id="GO:0004016">
    <property type="term" value="F:adenylate cyclase activity"/>
    <property type="evidence" value="ECO:0007669"/>
    <property type="project" value="UniProtKB-ARBA"/>
</dbReference>
<feature type="repeat" description="TPR" evidence="3">
    <location>
        <begin position="973"/>
        <end position="1006"/>
    </location>
</feature>
<keyword evidence="1" id="KW-0677">Repeat</keyword>
<evidence type="ECO:0000313" key="7">
    <source>
        <dbReference type="Proteomes" id="UP000650524"/>
    </source>
</evidence>
<dbReference type="SUPFAM" id="SSF55073">
    <property type="entry name" value="Nucleotide cyclase"/>
    <property type="match status" value="1"/>
</dbReference>
<sequence>MNTENFKRRLTAILSADVEGYSRLMRDDEDETIRTITVYRTAIARLVEQYRGRVVDSPGDNILSEFGSSVDAVNCAVEVQRELAERNAELSENRRMQFRIGVNSGDVVEEGERIYGDGVNIASRIEGLAEGGGICISGTVYDSIEGKLGLEFENLGKHEVKNIDKPIRVYRVLSYPGAAAHRVRKVKSAFKKTWRKTALAIAAVLVIVVGAWAVWQFELRPTVPSVEPASVEKMVYPLPDKPSIAVLPFENLSHDPAQENIVDGITDAIITGLSKTPEMFVIARNSAFTYKGKPVKVKQVSEDLGVRYVLEGSVQKQGDKLRINAQLIDAVKGHHLWAQKYDRDLKDLFALQDEITMKVLTELQVKLTDGEYARSVAKGTNNIEAYLKCLQAITIFRRHTKDDVLLARKIFEESNALDPNYPTPYIYLGFNYRKAVERGWSESPKEDLARAEEFARKAIELDDSLGIPHRLLAHIYWMKKQWDKALEEAERGVSIEPNNPLTVYGLAYLLLLSGRPEEAIAMMRKAFRLDPFPPAMYIFVSGNCYFNAHRYEEALAEYRRALRKGGFSPKILHMDLAATYAMLGQEDKARYHVAEVLKIDPKASIKRRAKIFRSLYKNQADVDRRINALRKAGLPENPPGTVPEKPSIAVLPFANISGDPKEDYLSDGITEQIITALSKIPQMLVIARNSVFTYKGKPTKVQDVSKELGVRYVLEGSVQKEGDRLRITAQLIDAKTGNHLWSERYDRDLKDLFDLQDDITKNVITALQIKLTRGETARLLSKGTKNLDAYLKVVNGLHHLSRINKNDNEISRPLFEEAIALDHNYAYAFVSLAWTYYHEAREGWTKTPAKSYEKAVELAKKAIFLDEQNPRAYMVLACVYSRMGQFEKAMAAGKKGLSLNPASPIIKAVYGHVLSNMGRFNKTILLLKKAIRIDPKHPNWYLLDLGWAYFWTGQSGEAIATFRKYVSREPQNALAYASLGCALNATGKPEEAVEMFEKALNLNPRPPSWYIGDLAIARLGTGKSEEAITTMQELVSRRPDDRHAYRKLSWVLIFGGRHEEALSMAKKATTLKPAPKPSFYEILGFSYLVMGQYGEAIAAFRKAIDLWPDFVSSHIGLTASISLAGRMEEARAQAAEVLRINPKTTLEGIGKYGWYNFQKADKQRFINALRKAGLK</sequence>
<evidence type="ECO:0000256" key="1">
    <source>
        <dbReference type="ARBA" id="ARBA00022737"/>
    </source>
</evidence>
<dbReference type="SMART" id="SM00028">
    <property type="entry name" value="TPR"/>
    <property type="match status" value="13"/>
</dbReference>
<evidence type="ECO:0000259" key="5">
    <source>
        <dbReference type="PROSITE" id="PS50125"/>
    </source>
</evidence>
<dbReference type="Pfam" id="PF12895">
    <property type="entry name" value="ANAPC3"/>
    <property type="match status" value="1"/>
</dbReference>
<dbReference type="InterPro" id="IPR019734">
    <property type="entry name" value="TPR_rpt"/>
</dbReference>
<dbReference type="PANTHER" id="PTHR44858:SF1">
    <property type="entry name" value="UDP-N-ACETYLGLUCOSAMINE--PEPTIDE N-ACETYLGLUCOSAMINYLTRANSFERASE SPINDLY-RELATED"/>
    <property type="match status" value="1"/>
</dbReference>
<feature type="repeat" description="TPR" evidence="3">
    <location>
        <begin position="870"/>
        <end position="903"/>
    </location>
</feature>
<dbReference type="GO" id="GO:0009190">
    <property type="term" value="P:cyclic nucleotide biosynthetic process"/>
    <property type="evidence" value="ECO:0007669"/>
    <property type="project" value="InterPro"/>
</dbReference>
<name>A0A8J6MVQ8_9DELT</name>
<evidence type="ECO:0000256" key="2">
    <source>
        <dbReference type="ARBA" id="ARBA00022803"/>
    </source>
</evidence>
<dbReference type="CDD" id="cd07302">
    <property type="entry name" value="CHD"/>
    <property type="match status" value="1"/>
</dbReference>
<organism evidence="6 7">
    <name type="scientific">Candidatus Desulfacyla euxinica</name>
    <dbReference type="NCBI Taxonomy" id="2841693"/>
    <lineage>
        <taxon>Bacteria</taxon>
        <taxon>Deltaproteobacteria</taxon>
        <taxon>Candidatus Desulfacyla</taxon>
    </lineage>
</organism>
<feature type="repeat" description="TPR" evidence="3">
    <location>
        <begin position="1077"/>
        <end position="1110"/>
    </location>
</feature>
<dbReference type="Gene3D" id="3.40.50.10070">
    <property type="entry name" value="TolB, N-terminal domain"/>
    <property type="match status" value="2"/>
</dbReference>
<dbReference type="InterPro" id="IPR029787">
    <property type="entry name" value="Nucleotide_cyclase"/>
</dbReference>
<dbReference type="PANTHER" id="PTHR44858">
    <property type="entry name" value="TETRATRICOPEPTIDE REPEAT PROTEIN 6"/>
    <property type="match status" value="1"/>
</dbReference>
<dbReference type="InterPro" id="IPR050498">
    <property type="entry name" value="Ycf3"/>
</dbReference>
<keyword evidence="4" id="KW-1133">Transmembrane helix</keyword>
<comment type="caution">
    <text evidence="6">The sequence shown here is derived from an EMBL/GenBank/DDBJ whole genome shotgun (WGS) entry which is preliminary data.</text>
</comment>
<dbReference type="Pfam" id="PF00211">
    <property type="entry name" value="Guanylate_cyc"/>
    <property type="match status" value="1"/>
</dbReference>
<protein>
    <submittedName>
        <fullName evidence="6">Tetratricopeptide repeat protein</fullName>
    </submittedName>
</protein>
<keyword evidence="2 3" id="KW-0802">TPR repeat</keyword>
<dbReference type="Pfam" id="PF13432">
    <property type="entry name" value="TPR_16"/>
    <property type="match status" value="2"/>
</dbReference>
<feature type="repeat" description="TPR" evidence="3">
    <location>
        <begin position="904"/>
        <end position="937"/>
    </location>
</feature>
<dbReference type="Pfam" id="PF13429">
    <property type="entry name" value="TPR_15"/>
    <property type="match status" value="1"/>
</dbReference>
<reference evidence="6 7" key="1">
    <citation type="submission" date="2020-08" db="EMBL/GenBank/DDBJ databases">
        <title>Bridging the membrane lipid divide: bacteria of the FCB group superphylum have the potential to synthesize archaeal ether lipids.</title>
        <authorList>
            <person name="Villanueva L."/>
            <person name="Von Meijenfeldt F.A.B."/>
            <person name="Westbye A.B."/>
            <person name="Yadav S."/>
            <person name="Hopmans E.C."/>
            <person name="Dutilh B.E."/>
            <person name="Sinninghe Damste J.S."/>
        </authorList>
    </citation>
    <scope>NUCLEOTIDE SEQUENCE [LARGE SCALE GENOMIC DNA]</scope>
    <source>
        <strain evidence="6">NIOZ-UU27</strain>
    </source>
</reference>
<evidence type="ECO:0000256" key="3">
    <source>
        <dbReference type="PROSITE-ProRule" id="PRU00339"/>
    </source>
</evidence>
<dbReference type="Proteomes" id="UP000650524">
    <property type="component" value="Unassembled WGS sequence"/>
</dbReference>
<dbReference type="InterPro" id="IPR011990">
    <property type="entry name" value="TPR-like_helical_dom_sf"/>
</dbReference>
<dbReference type="Gene3D" id="1.25.40.10">
    <property type="entry name" value="Tetratricopeptide repeat domain"/>
    <property type="match status" value="4"/>
</dbReference>
<gene>
    <name evidence="6" type="ORF">H8E19_02520</name>
</gene>
<feature type="repeat" description="TPR" evidence="3">
    <location>
        <begin position="939"/>
        <end position="972"/>
    </location>
</feature>
<keyword evidence="4" id="KW-0472">Membrane</keyword>
<dbReference type="PROSITE" id="PS50125">
    <property type="entry name" value="GUANYLATE_CYCLASE_2"/>
    <property type="match status" value="1"/>
</dbReference>
<proteinExistence type="predicted"/>
<dbReference type="AlphaFoldDB" id="A0A8J6MVQ8"/>